<keyword evidence="1" id="KW-0732">Signal</keyword>
<name>A0ABD3X033_SINWO</name>
<evidence type="ECO:0000313" key="5">
    <source>
        <dbReference type="Proteomes" id="UP001634394"/>
    </source>
</evidence>
<sequence length="216" mass="23647">RSHDQAGTRPFVENNLAAQYCIQNITMMTNLIFSLMCLAFIVDTRNVFHFEMKKETETQHLVQLASFSWKDCGGSSAEINFKSLSIKPDPVVTPGPLFVSAEINFKTDIASPLEGDLVLYKKIGGVWNKFPCLGLIGSCHYNDLCPLLSSVTCPDPIVKAGLGCSCPFKKGNYKLPEMEFDIDAAAVGGGDYHAIANVTYSGKQSGCLDFYVSFGY</sequence>
<feature type="transmembrane region" description="Helical" evidence="2">
    <location>
        <begin position="17"/>
        <end position="42"/>
    </location>
</feature>
<proteinExistence type="predicted"/>
<dbReference type="Pfam" id="PF02221">
    <property type="entry name" value="E1_DerP2_DerF2"/>
    <property type="match status" value="1"/>
</dbReference>
<feature type="domain" description="MD-2-related lipid-recognition" evidence="3">
    <location>
        <begin position="69"/>
        <end position="212"/>
    </location>
</feature>
<keyword evidence="2" id="KW-0472">Membrane</keyword>
<accession>A0ABD3X033</accession>
<gene>
    <name evidence="4" type="ORF">ACJMK2_030722</name>
</gene>
<dbReference type="Gene3D" id="2.70.220.10">
    <property type="entry name" value="Ganglioside GM2 activator"/>
    <property type="match status" value="1"/>
</dbReference>
<evidence type="ECO:0000259" key="3">
    <source>
        <dbReference type="SMART" id="SM00737"/>
    </source>
</evidence>
<dbReference type="PANTHER" id="PTHR17357:SF0">
    <property type="entry name" value="GANGLIOSIDE GM2 ACTIVATOR"/>
    <property type="match status" value="1"/>
</dbReference>
<protein>
    <recommendedName>
        <fullName evidence="3">MD-2-related lipid-recognition domain-containing protein</fullName>
    </recommendedName>
</protein>
<dbReference type="InterPro" id="IPR003172">
    <property type="entry name" value="ML_dom"/>
</dbReference>
<reference evidence="4 5" key="1">
    <citation type="submission" date="2024-11" db="EMBL/GenBank/DDBJ databases">
        <title>Chromosome-level genome assembly of the freshwater bivalve Anodonta woodiana.</title>
        <authorList>
            <person name="Chen X."/>
        </authorList>
    </citation>
    <scope>NUCLEOTIDE SEQUENCE [LARGE SCALE GENOMIC DNA]</scope>
    <source>
        <strain evidence="4">MN2024</strain>
        <tissue evidence="4">Gills</tissue>
    </source>
</reference>
<keyword evidence="2" id="KW-0812">Transmembrane</keyword>
<dbReference type="EMBL" id="JBJQND010000004">
    <property type="protein sequence ID" value="KAL3878363.1"/>
    <property type="molecule type" value="Genomic_DNA"/>
</dbReference>
<evidence type="ECO:0000256" key="2">
    <source>
        <dbReference type="SAM" id="Phobius"/>
    </source>
</evidence>
<keyword evidence="2" id="KW-1133">Transmembrane helix</keyword>
<evidence type="ECO:0000313" key="4">
    <source>
        <dbReference type="EMBL" id="KAL3878363.1"/>
    </source>
</evidence>
<dbReference type="InterPro" id="IPR028996">
    <property type="entry name" value="GM2-AP"/>
</dbReference>
<evidence type="ECO:0000256" key="1">
    <source>
        <dbReference type="ARBA" id="ARBA00022729"/>
    </source>
</evidence>
<keyword evidence="5" id="KW-1185">Reference proteome</keyword>
<dbReference type="AlphaFoldDB" id="A0ABD3X033"/>
<dbReference type="Proteomes" id="UP001634394">
    <property type="component" value="Unassembled WGS sequence"/>
</dbReference>
<organism evidence="4 5">
    <name type="scientific">Sinanodonta woodiana</name>
    <name type="common">Chinese pond mussel</name>
    <name type="synonym">Anodonta woodiana</name>
    <dbReference type="NCBI Taxonomy" id="1069815"/>
    <lineage>
        <taxon>Eukaryota</taxon>
        <taxon>Metazoa</taxon>
        <taxon>Spiralia</taxon>
        <taxon>Lophotrochozoa</taxon>
        <taxon>Mollusca</taxon>
        <taxon>Bivalvia</taxon>
        <taxon>Autobranchia</taxon>
        <taxon>Heteroconchia</taxon>
        <taxon>Palaeoheterodonta</taxon>
        <taxon>Unionida</taxon>
        <taxon>Unionoidea</taxon>
        <taxon>Unionidae</taxon>
        <taxon>Unioninae</taxon>
        <taxon>Sinanodonta</taxon>
    </lineage>
</organism>
<dbReference type="SMART" id="SM00737">
    <property type="entry name" value="ML"/>
    <property type="match status" value="1"/>
</dbReference>
<feature type="non-terminal residue" evidence="4">
    <location>
        <position position="1"/>
    </location>
</feature>
<comment type="caution">
    <text evidence="4">The sequence shown here is derived from an EMBL/GenBank/DDBJ whole genome shotgun (WGS) entry which is preliminary data.</text>
</comment>
<dbReference type="PANTHER" id="PTHR17357">
    <property type="entry name" value="GM2 GANGLIOSIDE ACTIVATOR PROTEIN"/>
    <property type="match status" value="1"/>
</dbReference>
<dbReference type="InterPro" id="IPR036846">
    <property type="entry name" value="GM2-AP_sf"/>
</dbReference>
<dbReference type="SUPFAM" id="SSF63707">
    <property type="entry name" value="Ganglioside M2 (gm2) activator"/>
    <property type="match status" value="1"/>
</dbReference>